<comment type="similarity">
    <text evidence="13">Belongs to the LpxK family.</text>
</comment>
<organism evidence="15 16">
    <name type="scientific">Hymenobacter setariae</name>
    <dbReference type="NCBI Taxonomy" id="2594794"/>
    <lineage>
        <taxon>Bacteria</taxon>
        <taxon>Pseudomonadati</taxon>
        <taxon>Bacteroidota</taxon>
        <taxon>Cytophagia</taxon>
        <taxon>Cytophagales</taxon>
        <taxon>Hymenobacteraceae</taxon>
        <taxon>Hymenobacter</taxon>
    </lineage>
</organism>
<dbReference type="OrthoDB" id="9766423at2"/>
<dbReference type="Proteomes" id="UP000317624">
    <property type="component" value="Unassembled WGS sequence"/>
</dbReference>
<evidence type="ECO:0000256" key="4">
    <source>
        <dbReference type="ARBA" id="ARBA00016436"/>
    </source>
</evidence>
<evidence type="ECO:0000256" key="1">
    <source>
        <dbReference type="ARBA" id="ARBA00002274"/>
    </source>
</evidence>
<dbReference type="GO" id="GO:0005886">
    <property type="term" value="C:plasma membrane"/>
    <property type="evidence" value="ECO:0007669"/>
    <property type="project" value="TreeGrafter"/>
</dbReference>
<dbReference type="SUPFAM" id="SSF52540">
    <property type="entry name" value="P-loop containing nucleoside triphosphate hydrolases"/>
    <property type="match status" value="1"/>
</dbReference>
<dbReference type="InterPro" id="IPR003758">
    <property type="entry name" value="LpxK"/>
</dbReference>
<keyword evidence="10 13" id="KW-0067">ATP-binding</keyword>
<dbReference type="HAMAP" id="MF_00409">
    <property type="entry name" value="LpxK"/>
    <property type="match status" value="1"/>
</dbReference>
<dbReference type="GO" id="GO:0009244">
    <property type="term" value="P:lipopolysaccharide core region biosynthetic process"/>
    <property type="evidence" value="ECO:0007669"/>
    <property type="project" value="TreeGrafter"/>
</dbReference>
<comment type="function">
    <text evidence="1 13">Transfers the gamma-phosphate of ATP to the 4'-position of a tetraacyldisaccharide 1-phosphate intermediate (termed DS-1-P) to form tetraacyldisaccharide 1,4'-bis-phosphate (lipid IVA).</text>
</comment>
<dbReference type="NCBIfam" id="TIGR00682">
    <property type="entry name" value="lpxK"/>
    <property type="match status" value="1"/>
</dbReference>
<feature type="binding site" evidence="13">
    <location>
        <begin position="122"/>
        <end position="129"/>
    </location>
    <ligand>
        <name>ATP</name>
        <dbReference type="ChEBI" id="CHEBI:30616"/>
    </ligand>
</feature>
<evidence type="ECO:0000313" key="15">
    <source>
        <dbReference type="EMBL" id="TVT42779.1"/>
    </source>
</evidence>
<dbReference type="Pfam" id="PF02606">
    <property type="entry name" value="LpxK"/>
    <property type="match status" value="1"/>
</dbReference>
<comment type="pathway">
    <text evidence="2 13">Glycolipid biosynthesis; lipid IV(A) biosynthesis; lipid IV(A) from (3R)-3-hydroxytetradecanoyl-[acyl-carrier-protein] and UDP-N-acetyl-alpha-D-glucosamine: step 6/6.</text>
</comment>
<feature type="region of interest" description="Disordered" evidence="14">
    <location>
        <begin position="1"/>
        <end position="31"/>
    </location>
</feature>
<accession>A0A558C1Y3</accession>
<dbReference type="EMBL" id="VMRJ01000001">
    <property type="protein sequence ID" value="TVT42779.1"/>
    <property type="molecule type" value="Genomic_DNA"/>
</dbReference>
<evidence type="ECO:0000256" key="11">
    <source>
        <dbReference type="ARBA" id="ARBA00023098"/>
    </source>
</evidence>
<evidence type="ECO:0000256" key="13">
    <source>
        <dbReference type="HAMAP-Rule" id="MF_00409"/>
    </source>
</evidence>
<evidence type="ECO:0000256" key="9">
    <source>
        <dbReference type="ARBA" id="ARBA00022777"/>
    </source>
</evidence>
<comment type="catalytic activity">
    <reaction evidence="13">
        <text>a lipid A disaccharide + ATP = a lipid IVA + ADP + H(+)</text>
        <dbReference type="Rhea" id="RHEA:67840"/>
        <dbReference type="ChEBI" id="CHEBI:15378"/>
        <dbReference type="ChEBI" id="CHEBI:30616"/>
        <dbReference type="ChEBI" id="CHEBI:176343"/>
        <dbReference type="ChEBI" id="CHEBI:176425"/>
        <dbReference type="ChEBI" id="CHEBI:456216"/>
        <dbReference type="EC" id="2.7.1.130"/>
    </reaction>
</comment>
<evidence type="ECO:0000256" key="12">
    <source>
        <dbReference type="ARBA" id="ARBA00029757"/>
    </source>
</evidence>
<evidence type="ECO:0000256" key="7">
    <source>
        <dbReference type="ARBA" id="ARBA00022679"/>
    </source>
</evidence>
<evidence type="ECO:0000256" key="5">
    <source>
        <dbReference type="ARBA" id="ARBA00022516"/>
    </source>
</evidence>
<keyword evidence="9 13" id="KW-0418">Kinase</keyword>
<keyword evidence="7 13" id="KW-0808">Transferase</keyword>
<evidence type="ECO:0000313" key="16">
    <source>
        <dbReference type="Proteomes" id="UP000317624"/>
    </source>
</evidence>
<dbReference type="PANTHER" id="PTHR42724">
    <property type="entry name" value="TETRAACYLDISACCHARIDE 4'-KINASE"/>
    <property type="match status" value="1"/>
</dbReference>
<proteinExistence type="inferred from homology"/>
<keyword evidence="11 13" id="KW-0443">Lipid metabolism</keyword>
<keyword evidence="16" id="KW-1185">Reference proteome</keyword>
<keyword evidence="6 13" id="KW-0441">Lipid A biosynthesis</keyword>
<reference evidence="15 16" key="1">
    <citation type="submission" date="2019-07" db="EMBL/GenBank/DDBJ databases">
        <title>Hymenobacter sp. straun FUR1 Genome sequencing and assembly.</title>
        <authorList>
            <person name="Chhetri G."/>
        </authorList>
    </citation>
    <scope>NUCLEOTIDE SEQUENCE [LARGE SCALE GENOMIC DNA]</scope>
    <source>
        <strain evidence="15 16">Fur1</strain>
    </source>
</reference>
<dbReference type="UniPathway" id="UPA00359">
    <property type="reaction ID" value="UER00482"/>
</dbReference>
<evidence type="ECO:0000256" key="14">
    <source>
        <dbReference type="SAM" id="MobiDB-lite"/>
    </source>
</evidence>
<comment type="caution">
    <text evidence="15">The sequence shown here is derived from an EMBL/GenBank/DDBJ whole genome shotgun (WGS) entry which is preliminary data.</text>
</comment>
<dbReference type="AlphaFoldDB" id="A0A558C1Y3"/>
<evidence type="ECO:0000256" key="6">
    <source>
        <dbReference type="ARBA" id="ARBA00022556"/>
    </source>
</evidence>
<protein>
    <recommendedName>
        <fullName evidence="4 13">Tetraacyldisaccharide 4'-kinase</fullName>
        <ecNumber evidence="3 13">2.7.1.130</ecNumber>
    </recommendedName>
    <alternativeName>
        <fullName evidence="12 13">Lipid A 4'-kinase</fullName>
    </alternativeName>
</protein>
<sequence>MMPATAGSSAERRTSTLPGSGESGRGKLRSRCSMRVAKSGIETISRVGHGYAGPLKKADLCRRMRPSPPPAPSIRHQLVTWLLLPLSWLYAAVLAVRNWLYDRGWKASAAGWVPLVGVGNLRVGGTGKTPHVVWVVEELLRQGQRPAILSRGYGRQTRGPRLATAADSAATVGDEPWQYFTQFSTLGVPVAVAENRQLGLDLLRQHHPELTTVVLDDAYQHRRVQPTLNILLTELARPFYHDHVLPAGRLRETRAGAARADVVIITKCPPDLGAAAQGEVTTQVRRYARSGVPVLFSAYDYAAPQPLTAAAQTLGAPRTGQPALLLTGIAQPGPLREHLLAVGFLLAEELVFPDHHAFTPADLGAVRARWQPGQAIFTTEKDATRLLAPALAETLAGLPVYTIPVRVALLGAGAAQLRQLLPGASPSSLVLL</sequence>
<dbReference type="GO" id="GO:0005524">
    <property type="term" value="F:ATP binding"/>
    <property type="evidence" value="ECO:0007669"/>
    <property type="project" value="UniProtKB-UniRule"/>
</dbReference>
<keyword evidence="8 13" id="KW-0547">Nucleotide-binding</keyword>
<name>A0A558C1Y3_9BACT</name>
<gene>
    <name evidence="13 15" type="primary">lpxK</name>
    <name evidence="15" type="ORF">FNT36_01410</name>
</gene>
<keyword evidence="5 13" id="KW-0444">Lipid biosynthesis</keyword>
<dbReference type="InterPro" id="IPR027417">
    <property type="entry name" value="P-loop_NTPase"/>
</dbReference>
<evidence type="ECO:0000256" key="10">
    <source>
        <dbReference type="ARBA" id="ARBA00022840"/>
    </source>
</evidence>
<dbReference type="EC" id="2.7.1.130" evidence="3 13"/>
<evidence type="ECO:0000256" key="2">
    <source>
        <dbReference type="ARBA" id="ARBA00004870"/>
    </source>
</evidence>
<dbReference type="PANTHER" id="PTHR42724:SF1">
    <property type="entry name" value="TETRAACYLDISACCHARIDE 4'-KINASE, MITOCHONDRIAL-RELATED"/>
    <property type="match status" value="1"/>
</dbReference>
<dbReference type="GO" id="GO:0009029">
    <property type="term" value="F:lipid-A 4'-kinase activity"/>
    <property type="evidence" value="ECO:0007669"/>
    <property type="project" value="UniProtKB-UniRule"/>
</dbReference>
<evidence type="ECO:0000256" key="8">
    <source>
        <dbReference type="ARBA" id="ARBA00022741"/>
    </source>
</evidence>
<evidence type="ECO:0000256" key="3">
    <source>
        <dbReference type="ARBA" id="ARBA00012071"/>
    </source>
</evidence>
<dbReference type="GO" id="GO:0009245">
    <property type="term" value="P:lipid A biosynthetic process"/>
    <property type="evidence" value="ECO:0007669"/>
    <property type="project" value="UniProtKB-UniRule"/>
</dbReference>